<dbReference type="EMBL" id="UFWZ01000001">
    <property type="protein sequence ID" value="SUY47794.1"/>
    <property type="molecule type" value="Genomic_DNA"/>
</dbReference>
<dbReference type="PANTHER" id="PTHR21085:SF0">
    <property type="entry name" value="CHORISMATE SYNTHASE"/>
    <property type="match status" value="1"/>
</dbReference>
<dbReference type="FunFam" id="3.60.150.10:FF:000002">
    <property type="entry name" value="Chorismate synthase"/>
    <property type="match status" value="1"/>
</dbReference>
<comment type="catalytic activity">
    <reaction evidence="11 12">
        <text>5-O-(1-carboxyvinyl)-3-phosphoshikimate = chorismate + phosphate</text>
        <dbReference type="Rhea" id="RHEA:21020"/>
        <dbReference type="ChEBI" id="CHEBI:29748"/>
        <dbReference type="ChEBI" id="CHEBI:43474"/>
        <dbReference type="ChEBI" id="CHEBI:57701"/>
        <dbReference type="EC" id="4.2.3.5"/>
    </reaction>
</comment>
<protein>
    <recommendedName>
        <fullName evidence="3 11">Chorismate synthase</fullName>
        <shortName evidence="11">CS</shortName>
        <ecNumber evidence="3 11">4.2.3.5</ecNumber>
    </recommendedName>
    <alternativeName>
        <fullName evidence="11">5-enolpyruvylshikimate-3-phosphate phospholyase</fullName>
    </alternativeName>
</protein>
<comment type="similarity">
    <text evidence="2 11 12">Belongs to the chorismate synthase family.</text>
</comment>
<feature type="binding site" evidence="11">
    <location>
        <begin position="305"/>
        <end position="309"/>
    </location>
    <ligand>
        <name>FMN</name>
        <dbReference type="ChEBI" id="CHEBI:58210"/>
    </ligand>
</feature>
<evidence type="ECO:0000256" key="10">
    <source>
        <dbReference type="ARBA" id="ARBA00023239"/>
    </source>
</evidence>
<comment type="cofactor">
    <cofactor evidence="11 12">
        <name>FMNH2</name>
        <dbReference type="ChEBI" id="CHEBI:57618"/>
    </cofactor>
    <text evidence="11 12">Reduced FMN (FMNH(2)).</text>
</comment>
<keyword evidence="8 11" id="KW-0521">NADP</keyword>
<evidence type="ECO:0000256" key="6">
    <source>
        <dbReference type="ARBA" id="ARBA00022643"/>
    </source>
</evidence>
<evidence type="ECO:0000256" key="5">
    <source>
        <dbReference type="ARBA" id="ARBA00022630"/>
    </source>
</evidence>
<dbReference type="NCBIfam" id="TIGR00033">
    <property type="entry name" value="aroC"/>
    <property type="match status" value="1"/>
</dbReference>
<keyword evidence="5 11" id="KW-0285">Flavoprotein</keyword>
<evidence type="ECO:0000256" key="12">
    <source>
        <dbReference type="RuleBase" id="RU000605"/>
    </source>
</evidence>
<dbReference type="OrthoDB" id="9771806at2"/>
<sequence length="382" mass="42991">MPLRFLDGGESHGKALIAVLEGIPSNYEVDIDYIDNELKRRQQGYGRGARMKIEKDRVDVWSGLRGNKTTGNPITFIIKNKDYENWREYFENDVKPEDRIGVARPGHGDLVGFHKYKTGDIRDSIERTSARETAIRCAVGALCKQMLLDIGIDIRSKIYSLGEFYDQSIDLFNDEDYDIIEESSMRCYNKHIEDGMKSTIDMCKEEGDTIGGRVYIGIKGVPIGVGSYSNWDRKLDGILSMAIMSVQAVKAVSFGKVLDLPLIGSIYNDEAYFEDGMLKRASNNCGGIEAGISNGENIEIYAVIKPIPSVKKGLNSVDLIKKQNVTSRYERSDISAVVPACIVLENVCAFHILDEILKKFPSDDFNELKESIERYRSELLKY</sequence>
<dbReference type="InterPro" id="IPR035904">
    <property type="entry name" value="Chorismate_synth_AroC_sf"/>
</dbReference>
<feature type="binding site" evidence="11">
    <location>
        <position position="331"/>
    </location>
    <ligand>
        <name>FMN</name>
        <dbReference type="ChEBI" id="CHEBI:58210"/>
    </ligand>
</feature>
<comment type="pathway">
    <text evidence="1 11 12">Metabolic intermediate biosynthesis; chorismate biosynthesis; chorismate from D-erythrose 4-phosphate and phosphoenolpyruvate: step 7/7.</text>
</comment>
<dbReference type="CDD" id="cd07304">
    <property type="entry name" value="Chorismate_synthase"/>
    <property type="match status" value="1"/>
</dbReference>
<evidence type="ECO:0000256" key="3">
    <source>
        <dbReference type="ARBA" id="ARBA00013036"/>
    </source>
</evidence>
<dbReference type="Proteomes" id="UP000254664">
    <property type="component" value="Unassembled WGS sequence"/>
</dbReference>
<dbReference type="GO" id="GO:0009073">
    <property type="term" value="P:aromatic amino acid family biosynthetic process"/>
    <property type="evidence" value="ECO:0007669"/>
    <property type="project" value="UniProtKB-KW"/>
</dbReference>
<dbReference type="RefSeq" id="WP_115641682.1">
    <property type="nucleotide sequence ID" value="NZ_UFWZ01000001.1"/>
</dbReference>
<comment type="function">
    <text evidence="11">Catalyzes the anti-1,4-elimination of the C-3 phosphate and the C-6 proR hydrogen from 5-enolpyruvylshikimate-3-phosphate (EPSP) to yield chorismate, which is the branch point compound that serves as the starting substrate for the three terminal pathways of aromatic amino acid biosynthesis. This reaction introduces a second double bond into the aromatic ring system.</text>
</comment>
<feature type="binding site" evidence="11">
    <location>
        <begin position="247"/>
        <end position="248"/>
    </location>
    <ligand>
        <name>FMN</name>
        <dbReference type="ChEBI" id="CHEBI:58210"/>
    </ligand>
</feature>
<evidence type="ECO:0000256" key="2">
    <source>
        <dbReference type="ARBA" id="ARBA00008014"/>
    </source>
</evidence>
<keyword evidence="14" id="KW-1185">Reference proteome</keyword>
<dbReference type="GO" id="GO:0010181">
    <property type="term" value="F:FMN binding"/>
    <property type="evidence" value="ECO:0007669"/>
    <property type="project" value="TreeGrafter"/>
</dbReference>
<feature type="binding site" evidence="11">
    <location>
        <position position="47"/>
    </location>
    <ligand>
        <name>NADP(+)</name>
        <dbReference type="ChEBI" id="CHEBI:58349"/>
    </ligand>
</feature>
<dbReference type="GO" id="GO:0004107">
    <property type="term" value="F:chorismate synthase activity"/>
    <property type="evidence" value="ECO:0007669"/>
    <property type="project" value="UniProtKB-UniRule"/>
</dbReference>
<dbReference type="HAMAP" id="MF_00300">
    <property type="entry name" value="Chorismate_synth"/>
    <property type="match status" value="1"/>
</dbReference>
<keyword evidence="6 11" id="KW-0288">FMN</keyword>
<evidence type="ECO:0000313" key="14">
    <source>
        <dbReference type="Proteomes" id="UP000254664"/>
    </source>
</evidence>
<dbReference type="PROSITE" id="PS00787">
    <property type="entry name" value="CHORISMATE_SYNTHASE_1"/>
    <property type="match status" value="1"/>
</dbReference>
<evidence type="ECO:0000256" key="9">
    <source>
        <dbReference type="ARBA" id="ARBA00023141"/>
    </source>
</evidence>
<evidence type="ECO:0000256" key="7">
    <source>
        <dbReference type="ARBA" id="ARBA00022827"/>
    </source>
</evidence>
<proteinExistence type="inferred from homology"/>
<accession>A0A381J984</accession>
<evidence type="ECO:0000256" key="11">
    <source>
        <dbReference type="HAMAP-Rule" id="MF_00300"/>
    </source>
</evidence>
<keyword evidence="7 11" id="KW-0274">FAD</keyword>
<dbReference type="EC" id="4.2.3.5" evidence="3 11"/>
<dbReference type="GO" id="GO:0008652">
    <property type="term" value="P:amino acid biosynthetic process"/>
    <property type="evidence" value="ECO:0007669"/>
    <property type="project" value="UniProtKB-KW"/>
</dbReference>
<feature type="binding site" evidence="11">
    <location>
        <position position="290"/>
    </location>
    <ligand>
        <name>FMN</name>
        <dbReference type="ChEBI" id="CHEBI:58210"/>
    </ligand>
</feature>
<evidence type="ECO:0000256" key="1">
    <source>
        <dbReference type="ARBA" id="ARBA00005044"/>
    </source>
</evidence>
<dbReference type="UniPathway" id="UPA00053">
    <property type="reaction ID" value="UER00090"/>
</dbReference>
<name>A0A381J984_9CLOT</name>
<keyword evidence="10 11" id="KW-0456">Lyase</keyword>
<evidence type="ECO:0000256" key="8">
    <source>
        <dbReference type="ARBA" id="ARBA00022857"/>
    </source>
</evidence>
<evidence type="ECO:0000313" key="13">
    <source>
        <dbReference type="EMBL" id="SUY47794.1"/>
    </source>
</evidence>
<keyword evidence="9 11" id="KW-0057">Aromatic amino acid biosynthesis</keyword>
<dbReference type="PANTHER" id="PTHR21085">
    <property type="entry name" value="CHORISMATE SYNTHASE"/>
    <property type="match status" value="1"/>
</dbReference>
<dbReference type="GO" id="GO:0009423">
    <property type="term" value="P:chorismate biosynthetic process"/>
    <property type="evidence" value="ECO:0007669"/>
    <property type="project" value="UniProtKB-UniRule"/>
</dbReference>
<feature type="binding site" evidence="11">
    <location>
        <position position="41"/>
    </location>
    <ligand>
        <name>NADP(+)</name>
        <dbReference type="ChEBI" id="CHEBI:58349"/>
    </ligand>
</feature>
<keyword evidence="4 11" id="KW-0028">Amino-acid biosynthesis</keyword>
<dbReference type="InterPro" id="IPR020541">
    <property type="entry name" value="Chorismate_synthase_CS"/>
</dbReference>
<reference evidence="13 14" key="1">
    <citation type="submission" date="2018-06" db="EMBL/GenBank/DDBJ databases">
        <authorList>
            <consortium name="Pathogen Informatics"/>
            <person name="Doyle S."/>
        </authorList>
    </citation>
    <scope>NUCLEOTIDE SEQUENCE [LARGE SCALE GENOMIC DNA]</scope>
    <source>
        <strain evidence="13 14">NCTC9836</strain>
    </source>
</reference>
<dbReference type="SUPFAM" id="SSF103263">
    <property type="entry name" value="Chorismate synthase, AroC"/>
    <property type="match status" value="1"/>
</dbReference>
<dbReference type="NCBIfam" id="NF003793">
    <property type="entry name" value="PRK05382.1"/>
    <property type="match status" value="1"/>
</dbReference>
<organism evidence="13 14">
    <name type="scientific">Clostridium putrefaciens</name>
    <dbReference type="NCBI Taxonomy" id="99675"/>
    <lineage>
        <taxon>Bacteria</taxon>
        <taxon>Bacillati</taxon>
        <taxon>Bacillota</taxon>
        <taxon>Clostridia</taxon>
        <taxon>Eubacteriales</taxon>
        <taxon>Clostridiaceae</taxon>
        <taxon>Clostridium</taxon>
    </lineage>
</organism>
<dbReference type="GO" id="GO:0005829">
    <property type="term" value="C:cytosol"/>
    <property type="evidence" value="ECO:0007669"/>
    <property type="project" value="TreeGrafter"/>
</dbReference>
<dbReference type="Gene3D" id="3.60.150.10">
    <property type="entry name" value="Chorismate synthase AroC"/>
    <property type="match status" value="1"/>
</dbReference>
<feature type="binding site" evidence="11">
    <location>
        <begin position="127"/>
        <end position="129"/>
    </location>
    <ligand>
        <name>FMN</name>
        <dbReference type="ChEBI" id="CHEBI:58210"/>
    </ligand>
</feature>
<comment type="subunit">
    <text evidence="11">Homotetramer.</text>
</comment>
<dbReference type="PIRSF" id="PIRSF001456">
    <property type="entry name" value="Chorismate_synth"/>
    <property type="match status" value="1"/>
</dbReference>
<gene>
    <name evidence="11 13" type="primary">aroC</name>
    <name evidence="13" type="ORF">NCTC9836_02136</name>
</gene>
<dbReference type="AlphaFoldDB" id="A0A381J984"/>
<evidence type="ECO:0000256" key="4">
    <source>
        <dbReference type="ARBA" id="ARBA00022605"/>
    </source>
</evidence>
<dbReference type="InterPro" id="IPR000453">
    <property type="entry name" value="Chorismate_synth"/>
</dbReference>
<dbReference type="Pfam" id="PF01264">
    <property type="entry name" value="Chorismate_synt"/>
    <property type="match status" value="1"/>
</dbReference>